<comment type="subcellular location">
    <subcellularLocation>
        <location evidence="1">Membrane</location>
    </subcellularLocation>
</comment>
<evidence type="ECO:0000256" key="6">
    <source>
        <dbReference type="RuleBase" id="RU366017"/>
    </source>
</evidence>
<sequence>MFAQENVHFTDCVLRHMHQYRFLAHFDPDEVPILPLHDNFTHFLDDLIASTRHSPPVGFKLRRYYFYDNLQPSEEASRLPSYLWILRHTKRLARHLTRLHTGEVKPIHDTDVIRGVFSHASILCVSGRCHTSSMHQVPTETAFYGHFRLTCDEECLQNTQHDLTLQRHREQVSARVARVLKTLQLL</sequence>
<keyword evidence="5" id="KW-0472">Membrane</keyword>
<dbReference type="EMBL" id="GDRN01105185">
    <property type="protein sequence ID" value="JAI57778.1"/>
    <property type="molecule type" value="Transcribed_RNA"/>
</dbReference>
<dbReference type="GO" id="GO:0016757">
    <property type="term" value="F:glycosyltransferase activity"/>
    <property type="evidence" value="ECO:0007669"/>
    <property type="project" value="UniProtKB-UniRule"/>
</dbReference>
<comment type="similarity">
    <text evidence="2 6">Belongs to the glycosyltransferase 92 family.</text>
</comment>
<dbReference type="AlphaFoldDB" id="A0A0P4WAF5"/>
<dbReference type="EC" id="2.4.1.-" evidence="6"/>
<name>A0A0P4WAF5_SCYOL</name>
<dbReference type="Pfam" id="PF01697">
    <property type="entry name" value="Glyco_transf_92"/>
    <property type="match status" value="1"/>
</dbReference>
<keyword evidence="3 6" id="KW-0328">Glycosyltransferase</keyword>
<accession>A0A0P4WAF5</accession>
<evidence type="ECO:0000256" key="1">
    <source>
        <dbReference type="ARBA" id="ARBA00004370"/>
    </source>
</evidence>
<evidence type="ECO:0000256" key="4">
    <source>
        <dbReference type="ARBA" id="ARBA00022679"/>
    </source>
</evidence>
<reference evidence="7" key="1">
    <citation type="submission" date="2015-09" db="EMBL/GenBank/DDBJ databases">
        <title>Scylla olivacea transcriptome.</title>
        <authorList>
            <person name="Ikhwanuddin M."/>
        </authorList>
    </citation>
    <scope>NUCLEOTIDE SEQUENCE</scope>
</reference>
<evidence type="ECO:0000313" key="7">
    <source>
        <dbReference type="EMBL" id="JAI57778.1"/>
    </source>
</evidence>
<evidence type="ECO:0000256" key="3">
    <source>
        <dbReference type="ARBA" id="ARBA00022676"/>
    </source>
</evidence>
<dbReference type="InterPro" id="IPR008166">
    <property type="entry name" value="Glyco_transf_92"/>
</dbReference>
<evidence type="ECO:0000256" key="2">
    <source>
        <dbReference type="ARBA" id="ARBA00007647"/>
    </source>
</evidence>
<dbReference type="GO" id="GO:0016020">
    <property type="term" value="C:membrane"/>
    <property type="evidence" value="ECO:0007669"/>
    <property type="project" value="UniProtKB-SubCell"/>
</dbReference>
<keyword evidence="4 6" id="KW-0808">Transferase</keyword>
<organism evidence="7">
    <name type="scientific">Scylla olivacea</name>
    <name type="common">Orange mud crab</name>
    <name type="synonym">Cancer olivacea</name>
    <dbReference type="NCBI Taxonomy" id="85551"/>
    <lineage>
        <taxon>Eukaryota</taxon>
        <taxon>Metazoa</taxon>
        <taxon>Ecdysozoa</taxon>
        <taxon>Arthropoda</taxon>
        <taxon>Crustacea</taxon>
        <taxon>Multicrustacea</taxon>
        <taxon>Malacostraca</taxon>
        <taxon>Eumalacostraca</taxon>
        <taxon>Eucarida</taxon>
        <taxon>Decapoda</taxon>
        <taxon>Pleocyemata</taxon>
        <taxon>Brachyura</taxon>
        <taxon>Eubrachyura</taxon>
        <taxon>Portunoidea</taxon>
        <taxon>Portunidae</taxon>
        <taxon>Portuninae</taxon>
        <taxon>Scylla</taxon>
    </lineage>
</organism>
<proteinExistence type="inferred from homology"/>
<evidence type="ECO:0000256" key="5">
    <source>
        <dbReference type="ARBA" id="ARBA00023136"/>
    </source>
</evidence>
<protein>
    <recommendedName>
        <fullName evidence="6">Glycosyltransferase family 92 protein</fullName>
        <ecNumber evidence="6">2.4.1.-</ecNumber>
    </recommendedName>
</protein>